<evidence type="ECO:0000256" key="16">
    <source>
        <dbReference type="RuleBase" id="RU363127"/>
    </source>
</evidence>
<dbReference type="PANTHER" id="PTHR10896:SF65">
    <property type="entry name" value="GALACTOSYLGALACTOSYLXYLOSYLPROTEIN 3-BETA-GLUCURONOSYLTRANSFERASE 3"/>
    <property type="match status" value="1"/>
</dbReference>
<dbReference type="Gene3D" id="3.90.550.10">
    <property type="entry name" value="Spore Coat Polysaccharide Biosynthesis Protein SpsA, Chain A"/>
    <property type="match status" value="1"/>
</dbReference>
<dbReference type="GO" id="GO:0015018">
    <property type="term" value="F:galactosylgalactosylxylosylprotein 3-beta-glucuronosyltransferase activity"/>
    <property type="evidence" value="ECO:0007669"/>
    <property type="project" value="UniProtKB-UniRule"/>
</dbReference>
<evidence type="ECO:0000256" key="8">
    <source>
        <dbReference type="ARBA" id="ARBA00022989"/>
    </source>
</evidence>
<evidence type="ECO:0000256" key="2">
    <source>
        <dbReference type="ARBA" id="ARBA00007706"/>
    </source>
</evidence>
<feature type="region of interest" description="Disordered" evidence="17">
    <location>
        <begin position="317"/>
        <end position="340"/>
    </location>
</feature>
<protein>
    <recommendedName>
        <fullName evidence="3 16">Galactosylgalactosylxylosylprotein 3-beta-glucuronosyltransferase</fullName>
        <ecNumber evidence="3 16">2.4.1.135</ecNumber>
    </recommendedName>
</protein>
<name>A0AAU9WRG6_9CNID</name>
<evidence type="ECO:0000256" key="12">
    <source>
        <dbReference type="ARBA" id="ARBA00047979"/>
    </source>
</evidence>
<feature type="site" description="Interaction with galactose moiety of substrate glycoprotein" evidence="15">
    <location>
        <position position="232"/>
    </location>
</feature>
<feature type="site" description="Interaction with galactose moiety of substrate glycoprotein" evidence="15">
    <location>
        <position position="323"/>
    </location>
</feature>
<keyword evidence="16" id="KW-0333">Golgi apparatus</keyword>
<dbReference type="GO" id="GO:0050650">
    <property type="term" value="P:chondroitin sulfate proteoglycan biosynthetic process"/>
    <property type="evidence" value="ECO:0007669"/>
    <property type="project" value="TreeGrafter"/>
</dbReference>
<evidence type="ECO:0000256" key="5">
    <source>
        <dbReference type="ARBA" id="ARBA00022692"/>
    </source>
</evidence>
<dbReference type="InterPro" id="IPR029044">
    <property type="entry name" value="Nucleotide-diphossugar_trans"/>
</dbReference>
<evidence type="ECO:0000313" key="18">
    <source>
        <dbReference type="EMBL" id="CAH3123140.1"/>
    </source>
</evidence>
<dbReference type="GO" id="GO:0046872">
    <property type="term" value="F:metal ion binding"/>
    <property type="evidence" value="ECO:0007669"/>
    <property type="project" value="UniProtKB-KW"/>
</dbReference>
<evidence type="ECO:0000256" key="17">
    <source>
        <dbReference type="SAM" id="MobiDB-lite"/>
    </source>
</evidence>
<feature type="active site" description="Proton donor/acceptor" evidence="13">
    <location>
        <position position="286"/>
    </location>
</feature>
<dbReference type="Pfam" id="PF03360">
    <property type="entry name" value="Glyco_transf_43"/>
    <property type="match status" value="1"/>
</dbReference>
<keyword evidence="5" id="KW-0812">Transmembrane</keyword>
<dbReference type="SUPFAM" id="SSF53448">
    <property type="entry name" value="Nucleotide-diphospho-sugar transferases"/>
    <property type="match status" value="1"/>
</dbReference>
<keyword evidence="8" id="KW-1133">Transmembrane helix</keyword>
<gene>
    <name evidence="18" type="ORF">PMEA_00009496</name>
</gene>
<dbReference type="CDD" id="cd00218">
    <property type="entry name" value="GlcAT-I"/>
    <property type="match status" value="1"/>
</dbReference>
<comment type="similarity">
    <text evidence="2 16">Belongs to the glycosyltransferase 43 family.</text>
</comment>
<keyword evidence="9" id="KW-0472">Membrane</keyword>
<dbReference type="EC" id="2.4.1.135" evidence="3 16"/>
<dbReference type="GO" id="GO:0000139">
    <property type="term" value="C:Golgi membrane"/>
    <property type="evidence" value="ECO:0007669"/>
    <property type="project" value="UniProtKB-SubCell"/>
</dbReference>
<dbReference type="AlphaFoldDB" id="A0AAU9WRG6"/>
<evidence type="ECO:0000256" key="14">
    <source>
        <dbReference type="PIRSR" id="PIRSR605027-3"/>
    </source>
</evidence>
<evidence type="ECO:0000256" key="7">
    <source>
        <dbReference type="ARBA" id="ARBA00022968"/>
    </source>
</evidence>
<organism evidence="18 19">
    <name type="scientific">Pocillopora meandrina</name>
    <dbReference type="NCBI Taxonomy" id="46732"/>
    <lineage>
        <taxon>Eukaryota</taxon>
        <taxon>Metazoa</taxon>
        <taxon>Cnidaria</taxon>
        <taxon>Anthozoa</taxon>
        <taxon>Hexacorallia</taxon>
        <taxon>Scleractinia</taxon>
        <taxon>Astrocoeniina</taxon>
        <taxon>Pocilloporidae</taxon>
        <taxon>Pocillopora</taxon>
    </lineage>
</organism>
<evidence type="ECO:0000256" key="1">
    <source>
        <dbReference type="ARBA" id="ARBA00004606"/>
    </source>
</evidence>
<dbReference type="FunFam" id="3.90.550.10:FF:000044">
    <property type="entry name" value="Galactosylgalactosylxylosylprotein 3-beta-glucuronosyltransferase"/>
    <property type="match status" value="1"/>
</dbReference>
<evidence type="ECO:0000256" key="4">
    <source>
        <dbReference type="ARBA" id="ARBA00022679"/>
    </source>
</evidence>
<accession>A0AAU9WRG6</accession>
<comment type="subcellular location">
    <subcellularLocation>
        <location evidence="16">Golgi apparatus membrane</location>
        <topology evidence="16">Single-pass type II membrane protein</topology>
    </subcellularLocation>
    <subcellularLocation>
        <location evidence="1">Membrane</location>
        <topology evidence="1">Single-pass type II membrane protein</topology>
    </subcellularLocation>
</comment>
<dbReference type="PANTHER" id="PTHR10896">
    <property type="entry name" value="GALACTOSYLGALACTOSYLXYLOSYLPROTEIN 3-BETA-GLUCURONOSYLTRANSFERASE BETA-1,3-GLUCURONYLTRANSFERASE"/>
    <property type="match status" value="1"/>
</dbReference>
<evidence type="ECO:0000256" key="11">
    <source>
        <dbReference type="ARBA" id="ARBA00023211"/>
    </source>
</evidence>
<proteinExistence type="inferred from homology"/>
<sequence length="340" mass="39595">MIRRGLMSPKNILILSFVLSLLGFLWFTNQCLQDSGRSRDDVVRISQMLKKLEKRELLLQEREEKIIKKLKILGIRKINSLFEEGFDEMPTIYFITPTYKRHTQKADLTRLSQTLLHVPKLHWIVVEDSDKKTDLVSHFLESCGVSYTHFAVRTPKQLITKEGDPRWLKARGVEQRNLGLRWIRQNLKDDMKGVVYFGDDDNTYDLRIFEQMRYTKKISVWPVGLVGGLKWEGPICKDGSVVRFYTMWEPGRPMPVDMAGFAINVKLIMDNPEVEMDPMAKRGYLESSVVGRLAAREDFEPLANDCKQILVWHTQTAEPKMKQEDKLKRMGRESDPSMEV</sequence>
<evidence type="ECO:0000256" key="9">
    <source>
        <dbReference type="ARBA" id="ARBA00023136"/>
    </source>
</evidence>
<dbReference type="GO" id="GO:0005975">
    <property type="term" value="P:carbohydrate metabolic process"/>
    <property type="evidence" value="ECO:0007669"/>
    <property type="project" value="TreeGrafter"/>
</dbReference>
<keyword evidence="7 16" id="KW-0735">Signal-anchor</keyword>
<evidence type="ECO:0000313" key="19">
    <source>
        <dbReference type="Proteomes" id="UP001159428"/>
    </source>
</evidence>
<evidence type="ECO:0000256" key="6">
    <source>
        <dbReference type="ARBA" id="ARBA00022723"/>
    </source>
</evidence>
<keyword evidence="6 14" id="KW-0479">Metal-binding</keyword>
<dbReference type="EMBL" id="CALNXJ010000019">
    <property type="protein sequence ID" value="CAH3123140.1"/>
    <property type="molecule type" value="Genomic_DNA"/>
</dbReference>
<keyword evidence="11 14" id="KW-0464">Manganese</keyword>
<keyword evidence="10" id="KW-0325">Glycoprotein</keyword>
<dbReference type="Proteomes" id="UP001159428">
    <property type="component" value="Unassembled WGS sequence"/>
</dbReference>
<evidence type="ECO:0000256" key="15">
    <source>
        <dbReference type="PIRSR" id="PIRSR605027-4"/>
    </source>
</evidence>
<feature type="compositionally biased region" description="Basic and acidic residues" evidence="17">
    <location>
        <begin position="319"/>
        <end position="340"/>
    </location>
</feature>
<feature type="binding site" evidence="14">
    <location>
        <position position="201"/>
    </location>
    <ligand>
        <name>Mn(2+)</name>
        <dbReference type="ChEBI" id="CHEBI:29035"/>
    </ligand>
</feature>
<keyword evidence="19" id="KW-1185">Reference proteome</keyword>
<comment type="pathway">
    <text evidence="16">Protein modification; protein glycosylation.</text>
</comment>
<comment type="caution">
    <text evidence="18">The sequence shown here is derived from an EMBL/GenBank/DDBJ whole genome shotgun (WGS) entry which is preliminary data.</text>
</comment>
<evidence type="ECO:0000256" key="10">
    <source>
        <dbReference type="ARBA" id="ARBA00023180"/>
    </source>
</evidence>
<dbReference type="InterPro" id="IPR005027">
    <property type="entry name" value="Glyco_trans_43"/>
</dbReference>
<comment type="cofactor">
    <cofactor evidence="14 16">
        <name>Mn(2+)</name>
        <dbReference type="ChEBI" id="CHEBI:29035"/>
    </cofactor>
</comment>
<reference evidence="18 19" key="1">
    <citation type="submission" date="2022-05" db="EMBL/GenBank/DDBJ databases">
        <authorList>
            <consortium name="Genoscope - CEA"/>
            <person name="William W."/>
        </authorList>
    </citation>
    <scope>NUCLEOTIDE SEQUENCE [LARGE SCALE GENOMIC DNA]</scope>
</reference>
<evidence type="ECO:0000256" key="3">
    <source>
        <dbReference type="ARBA" id="ARBA00012641"/>
    </source>
</evidence>
<comment type="catalytic activity">
    <reaction evidence="12 16">
        <text>3-O-(beta-D-galactosyl-(1-&gt;3)-beta-D-galactosyl-(1-&gt;4)-beta-D-xylosyl)-L-seryl-[protein] + UDP-alpha-D-glucuronate = 3-O-(beta-D-GlcA-(1-&gt;3)-beta-D-Gal-(1-&gt;3)-beta-D-Gal-(1-&gt;4)-beta-D-Xyl)-L-seryl-[protein] + UDP + H(+)</text>
        <dbReference type="Rhea" id="RHEA:24168"/>
        <dbReference type="Rhea" id="RHEA-COMP:12571"/>
        <dbReference type="Rhea" id="RHEA-COMP:12573"/>
        <dbReference type="ChEBI" id="CHEBI:15378"/>
        <dbReference type="ChEBI" id="CHEBI:58052"/>
        <dbReference type="ChEBI" id="CHEBI:58223"/>
        <dbReference type="ChEBI" id="CHEBI:132090"/>
        <dbReference type="ChEBI" id="CHEBI:132093"/>
        <dbReference type="EC" id="2.4.1.135"/>
    </reaction>
</comment>
<evidence type="ECO:0000256" key="13">
    <source>
        <dbReference type="PIRSR" id="PIRSR605027-1"/>
    </source>
</evidence>
<keyword evidence="4 16" id="KW-0808">Transferase</keyword>